<name>A0AAE1UKD1_9EUCA</name>
<evidence type="ECO:0000313" key="3">
    <source>
        <dbReference type="Proteomes" id="UP001292094"/>
    </source>
</evidence>
<dbReference type="EMBL" id="JAWZYT010000092">
    <property type="protein sequence ID" value="KAK4328203.1"/>
    <property type="molecule type" value="Genomic_DNA"/>
</dbReference>
<keyword evidence="3" id="KW-1185">Reference proteome</keyword>
<accession>A0AAE1UKD1</accession>
<gene>
    <name evidence="2" type="ORF">Pmani_001325</name>
</gene>
<proteinExistence type="predicted"/>
<comment type="caution">
    <text evidence="2">The sequence shown here is derived from an EMBL/GenBank/DDBJ whole genome shotgun (WGS) entry which is preliminary data.</text>
</comment>
<dbReference type="Proteomes" id="UP001292094">
    <property type="component" value="Unassembled WGS sequence"/>
</dbReference>
<dbReference type="AlphaFoldDB" id="A0AAE1UKD1"/>
<evidence type="ECO:0000313" key="2">
    <source>
        <dbReference type="EMBL" id="KAK4328203.1"/>
    </source>
</evidence>
<reference evidence="2" key="1">
    <citation type="submission" date="2023-11" db="EMBL/GenBank/DDBJ databases">
        <title>Genome assemblies of two species of porcelain crab, Petrolisthes cinctipes and Petrolisthes manimaculis (Anomura: Porcellanidae).</title>
        <authorList>
            <person name="Angst P."/>
        </authorList>
    </citation>
    <scope>NUCLEOTIDE SEQUENCE</scope>
    <source>
        <strain evidence="2">PB745_02</strain>
        <tissue evidence="2">Gill</tissue>
    </source>
</reference>
<sequence>MTPVIEAKQSALAEYKRSATERNLQILRAARNKVQRTARRCANEYWMELSKSIQMAAATGDIRGMYDDIKKALADQCRASRPPSNHPLGMSLLTEAAANG</sequence>
<organism evidence="2 3">
    <name type="scientific">Petrolisthes manimaculis</name>
    <dbReference type="NCBI Taxonomy" id="1843537"/>
    <lineage>
        <taxon>Eukaryota</taxon>
        <taxon>Metazoa</taxon>
        <taxon>Ecdysozoa</taxon>
        <taxon>Arthropoda</taxon>
        <taxon>Crustacea</taxon>
        <taxon>Multicrustacea</taxon>
        <taxon>Malacostraca</taxon>
        <taxon>Eumalacostraca</taxon>
        <taxon>Eucarida</taxon>
        <taxon>Decapoda</taxon>
        <taxon>Pleocyemata</taxon>
        <taxon>Anomura</taxon>
        <taxon>Galatheoidea</taxon>
        <taxon>Porcellanidae</taxon>
        <taxon>Petrolisthes</taxon>
    </lineage>
</organism>
<protein>
    <submittedName>
        <fullName evidence="2">Uncharacterized protein</fullName>
    </submittedName>
</protein>
<feature type="region of interest" description="Disordered" evidence="1">
    <location>
        <begin position="78"/>
        <end position="100"/>
    </location>
</feature>
<evidence type="ECO:0000256" key="1">
    <source>
        <dbReference type="SAM" id="MobiDB-lite"/>
    </source>
</evidence>